<dbReference type="AlphaFoldDB" id="A0A9N9RAF9"/>
<reference evidence="2" key="2">
    <citation type="submission" date="2022-10" db="EMBL/GenBank/DDBJ databases">
        <authorList>
            <consortium name="ENA_rothamsted_submissions"/>
            <consortium name="culmorum"/>
            <person name="King R."/>
        </authorList>
    </citation>
    <scope>NUCLEOTIDE SEQUENCE</scope>
</reference>
<proteinExistence type="predicted"/>
<organism evidence="2 3">
    <name type="scientific">Diatraea saccharalis</name>
    <name type="common">sugarcane borer</name>
    <dbReference type="NCBI Taxonomy" id="40085"/>
    <lineage>
        <taxon>Eukaryota</taxon>
        <taxon>Metazoa</taxon>
        <taxon>Ecdysozoa</taxon>
        <taxon>Arthropoda</taxon>
        <taxon>Hexapoda</taxon>
        <taxon>Insecta</taxon>
        <taxon>Pterygota</taxon>
        <taxon>Neoptera</taxon>
        <taxon>Endopterygota</taxon>
        <taxon>Lepidoptera</taxon>
        <taxon>Glossata</taxon>
        <taxon>Ditrysia</taxon>
        <taxon>Pyraloidea</taxon>
        <taxon>Crambidae</taxon>
        <taxon>Crambinae</taxon>
        <taxon>Diatraea</taxon>
    </lineage>
</organism>
<evidence type="ECO:0000313" key="3">
    <source>
        <dbReference type="Proteomes" id="UP001153714"/>
    </source>
</evidence>
<gene>
    <name evidence="2" type="ORF">DIATSA_LOCUS11048</name>
</gene>
<protein>
    <submittedName>
        <fullName evidence="2">Uncharacterized protein</fullName>
    </submittedName>
</protein>
<accession>A0A9N9RAF9</accession>
<dbReference type="EMBL" id="OU893337">
    <property type="protein sequence ID" value="CAG9793626.1"/>
    <property type="molecule type" value="Genomic_DNA"/>
</dbReference>
<feature type="chain" id="PRO_5040280618" evidence="1">
    <location>
        <begin position="20"/>
        <end position="143"/>
    </location>
</feature>
<evidence type="ECO:0000256" key="1">
    <source>
        <dbReference type="SAM" id="SignalP"/>
    </source>
</evidence>
<evidence type="ECO:0000313" key="2">
    <source>
        <dbReference type="EMBL" id="CAG9793626.1"/>
    </source>
</evidence>
<dbReference type="OrthoDB" id="6038945at2759"/>
<dbReference type="Gene3D" id="2.10.90.10">
    <property type="entry name" value="Cystine-knot cytokines"/>
    <property type="match status" value="1"/>
</dbReference>
<dbReference type="Proteomes" id="UP001153714">
    <property type="component" value="Chromosome 6"/>
</dbReference>
<keyword evidence="1" id="KW-0732">Signal</keyword>
<name>A0A9N9RAF9_9NEOP</name>
<keyword evidence="3" id="KW-1185">Reference proteome</keyword>
<sequence>MSASLVAYLLVAVAVGVVAWDPTRQDITTVLNKTVCPIKVDIDEDPKRIPKSIKVFKCQKDPNLWCSKMNIPKNECCQTHHDNVKLECVEITDWVQVYYPESKETQTYPLSVGCACVIEEAPLLDNPSPARRANAPPPALPSL</sequence>
<reference evidence="2" key="1">
    <citation type="submission" date="2021-12" db="EMBL/GenBank/DDBJ databases">
        <authorList>
            <person name="King R."/>
        </authorList>
    </citation>
    <scope>NUCLEOTIDE SEQUENCE</scope>
</reference>
<dbReference type="InterPro" id="IPR029034">
    <property type="entry name" value="Cystine-knot_cytokine"/>
</dbReference>
<feature type="signal peptide" evidence="1">
    <location>
        <begin position="1"/>
        <end position="19"/>
    </location>
</feature>